<dbReference type="Proteomes" id="UP000001646">
    <property type="component" value="Unplaced"/>
</dbReference>
<evidence type="ECO:0000313" key="2">
    <source>
        <dbReference type="Ensembl" id="ENSACAP00000039963.1"/>
    </source>
</evidence>
<dbReference type="Gene3D" id="2.60.120.40">
    <property type="match status" value="1"/>
</dbReference>
<name>A0A803TXM3_ANOCA</name>
<evidence type="ECO:0000313" key="3">
    <source>
        <dbReference type="Proteomes" id="UP000001646"/>
    </source>
</evidence>
<dbReference type="InParanoid" id="A0A803TXM3"/>
<evidence type="ECO:0008006" key="4">
    <source>
        <dbReference type="Google" id="ProtNLM"/>
    </source>
</evidence>
<dbReference type="GeneTree" id="ENSGT00950000185631"/>
<reference evidence="2" key="2">
    <citation type="submission" date="2025-08" db="UniProtKB">
        <authorList>
            <consortium name="Ensembl"/>
        </authorList>
    </citation>
    <scope>IDENTIFICATION</scope>
</reference>
<dbReference type="Ensembl" id="ENSACAT00000053494.1">
    <property type="protein sequence ID" value="ENSACAP00000039963.1"/>
    <property type="gene ID" value="ENSACAG00000041454.1"/>
</dbReference>
<evidence type="ECO:0000256" key="1">
    <source>
        <dbReference type="SAM" id="Phobius"/>
    </source>
</evidence>
<organism evidence="2 3">
    <name type="scientific">Anolis carolinensis</name>
    <name type="common">Green anole</name>
    <name type="synonym">American chameleon</name>
    <dbReference type="NCBI Taxonomy" id="28377"/>
    <lineage>
        <taxon>Eukaryota</taxon>
        <taxon>Metazoa</taxon>
        <taxon>Chordata</taxon>
        <taxon>Craniata</taxon>
        <taxon>Vertebrata</taxon>
        <taxon>Euteleostomi</taxon>
        <taxon>Lepidosauria</taxon>
        <taxon>Squamata</taxon>
        <taxon>Bifurcata</taxon>
        <taxon>Unidentata</taxon>
        <taxon>Episquamata</taxon>
        <taxon>Toxicofera</taxon>
        <taxon>Iguania</taxon>
        <taxon>Dactyloidae</taxon>
        <taxon>Anolis</taxon>
    </lineage>
</organism>
<accession>A0A803TXM3</accession>
<dbReference type="InterPro" id="IPR008983">
    <property type="entry name" value="Tumour_necrosis_fac-like_dom"/>
</dbReference>
<reference evidence="2" key="1">
    <citation type="submission" date="2009-12" db="EMBL/GenBank/DDBJ databases">
        <title>The Genome Sequence of Anolis carolinensis (Green Anole Lizard).</title>
        <authorList>
            <consortium name="The Genome Sequencing Platform"/>
            <person name="Di Palma F."/>
            <person name="Alfoldi J."/>
            <person name="Heiman D."/>
            <person name="Young S."/>
            <person name="Grabherr M."/>
            <person name="Johnson J."/>
            <person name="Lander E.S."/>
            <person name="Lindblad-Toh K."/>
        </authorList>
    </citation>
    <scope>NUCLEOTIDE SEQUENCE [LARGE SCALE GENOMIC DNA]</scope>
    <source>
        <strain evidence="2">JBL SC #1</strain>
    </source>
</reference>
<sequence length="163" mass="18719">MYQLPNKFNLKTTQQNLSCWRLSVITMHTFLCFAFALLPPGLSMEAPVSSQDGINWMWKQDCAGSVRNTSSSSLEILESGIYFVYVYVARLEDISTQDFFTVQLVDHSENILSLLRGFNDTRAFVNMGRSFFLAKGIKLHLEMNAGLEYIDTSWTYWGLFKIQ</sequence>
<keyword evidence="1" id="KW-0472">Membrane</keyword>
<proteinExistence type="predicted"/>
<dbReference type="AlphaFoldDB" id="A0A803TXM3"/>
<dbReference type="SUPFAM" id="SSF49842">
    <property type="entry name" value="TNF-like"/>
    <property type="match status" value="1"/>
</dbReference>
<protein>
    <recommendedName>
        <fullName evidence="4">TNF family profile domain-containing protein</fullName>
    </recommendedName>
</protein>
<keyword evidence="1" id="KW-0812">Transmembrane</keyword>
<keyword evidence="3" id="KW-1185">Reference proteome</keyword>
<keyword evidence="1" id="KW-1133">Transmembrane helix</keyword>
<feature type="transmembrane region" description="Helical" evidence="1">
    <location>
        <begin position="20"/>
        <end position="38"/>
    </location>
</feature>
<reference evidence="2" key="3">
    <citation type="submission" date="2025-09" db="UniProtKB">
        <authorList>
            <consortium name="Ensembl"/>
        </authorList>
    </citation>
    <scope>IDENTIFICATION</scope>
</reference>